<evidence type="ECO:0000259" key="1">
    <source>
        <dbReference type="Pfam" id="PF02796"/>
    </source>
</evidence>
<feature type="non-terminal residue" evidence="2">
    <location>
        <position position="1"/>
    </location>
</feature>
<dbReference type="RefSeq" id="WP_074758995.1">
    <property type="nucleotide sequence ID" value="NZ_FOGJ01000046.1"/>
</dbReference>
<dbReference type="Proteomes" id="UP000182584">
    <property type="component" value="Unassembled WGS sequence"/>
</dbReference>
<dbReference type="EMBL" id="FOGJ01000046">
    <property type="protein sequence ID" value="SES41892.1"/>
    <property type="molecule type" value="Genomic_DNA"/>
</dbReference>
<proteinExistence type="predicted"/>
<dbReference type="GO" id="GO:0000150">
    <property type="term" value="F:DNA strand exchange activity"/>
    <property type="evidence" value="ECO:0007669"/>
    <property type="project" value="InterPro"/>
</dbReference>
<organism evidence="2 3">
    <name type="scientific">Butyrivibrio fibrisolvens</name>
    <dbReference type="NCBI Taxonomy" id="831"/>
    <lineage>
        <taxon>Bacteria</taxon>
        <taxon>Bacillati</taxon>
        <taxon>Bacillota</taxon>
        <taxon>Clostridia</taxon>
        <taxon>Lachnospirales</taxon>
        <taxon>Lachnospiraceae</taxon>
        <taxon>Butyrivibrio</taxon>
    </lineage>
</organism>
<protein>
    <recommendedName>
        <fullName evidence="1">Resolvase HTH domain-containing protein</fullName>
    </recommendedName>
</protein>
<name>A0A1H9X6Z1_BUTFI</name>
<gene>
    <name evidence="2" type="ORF">SAMN04487884_14619</name>
</gene>
<dbReference type="Pfam" id="PF12784">
    <property type="entry name" value="PDDEXK_2"/>
    <property type="match status" value="1"/>
</dbReference>
<evidence type="ECO:0000313" key="2">
    <source>
        <dbReference type="EMBL" id="SES41892.1"/>
    </source>
</evidence>
<sequence>QENEDLCKELTELVIGRKIGSIVKTEKQKAIKVSEDGHGVRFDVYFEDDEKTVYDIEMQRSDTLELPLRSRYYQGMIDVDYLEKGKEYKELPDSYIIFLCTFDLFKMGYHKYSFEPMCREVENLLLDDGTNRTFICAGGDKDDVSEDMKSLIDYLAGKDADSNLTSRIDAKVKEAIEKSLWRKEYMTYKEHLDQEFNRGWEAGNEHGIEQGIETGRVIARFEDGMPIEEIAKKSGITVEAVKKILEENKMI</sequence>
<reference evidence="2 3" key="1">
    <citation type="submission" date="2016-10" db="EMBL/GenBank/DDBJ databases">
        <authorList>
            <person name="de Groot N.N."/>
        </authorList>
    </citation>
    <scope>NUCLEOTIDE SEQUENCE [LARGE SCALE GENOMIC DNA]</scope>
    <source>
        <strain evidence="2 3">AR40</strain>
    </source>
</reference>
<dbReference type="Pfam" id="PF02796">
    <property type="entry name" value="HTH_7"/>
    <property type="match status" value="1"/>
</dbReference>
<dbReference type="GO" id="GO:0003677">
    <property type="term" value="F:DNA binding"/>
    <property type="evidence" value="ECO:0007669"/>
    <property type="project" value="InterPro"/>
</dbReference>
<dbReference type="InterPro" id="IPR010106">
    <property type="entry name" value="RpnA"/>
</dbReference>
<feature type="domain" description="Resolvase HTH" evidence="1">
    <location>
        <begin position="216"/>
        <end position="247"/>
    </location>
</feature>
<accession>A0A1H9X6Z1</accession>
<dbReference type="AlphaFoldDB" id="A0A1H9X6Z1"/>
<dbReference type="NCBIfam" id="TIGR01784">
    <property type="entry name" value="T_den_put_tspse"/>
    <property type="match status" value="1"/>
</dbReference>
<dbReference type="InterPro" id="IPR006120">
    <property type="entry name" value="Resolvase_HTH_dom"/>
</dbReference>
<dbReference type="OrthoDB" id="9775482at2"/>
<evidence type="ECO:0000313" key="3">
    <source>
        <dbReference type="Proteomes" id="UP000182584"/>
    </source>
</evidence>